<evidence type="ECO:0000313" key="3">
    <source>
        <dbReference type="Proteomes" id="UP000306113"/>
    </source>
</evidence>
<feature type="transmembrane region" description="Helical" evidence="1">
    <location>
        <begin position="187"/>
        <end position="215"/>
    </location>
</feature>
<feature type="transmembrane region" description="Helical" evidence="1">
    <location>
        <begin position="78"/>
        <end position="95"/>
    </location>
</feature>
<organism evidence="2 3">
    <name type="scientific">Thalassobius vesicularis</name>
    <dbReference type="NCBI Taxonomy" id="1294297"/>
    <lineage>
        <taxon>Bacteria</taxon>
        <taxon>Pseudomonadati</taxon>
        <taxon>Pseudomonadota</taxon>
        <taxon>Alphaproteobacteria</taxon>
        <taxon>Rhodobacterales</taxon>
        <taxon>Roseobacteraceae</taxon>
        <taxon>Thalassovita</taxon>
    </lineage>
</organism>
<dbReference type="OrthoDB" id="9806874at2"/>
<dbReference type="EMBL" id="SSMD01000004">
    <property type="protein sequence ID" value="THD74043.1"/>
    <property type="molecule type" value="Genomic_DNA"/>
</dbReference>
<dbReference type="Proteomes" id="UP000306113">
    <property type="component" value="Unassembled WGS sequence"/>
</dbReference>
<dbReference type="PANTHER" id="PTHR31881">
    <property type="match status" value="1"/>
</dbReference>
<name>A0A4S3M8Y2_9RHOB</name>
<dbReference type="RefSeq" id="WP_136339253.1">
    <property type="nucleotide sequence ID" value="NZ_SSMD01000004.1"/>
</dbReference>
<keyword evidence="3" id="KW-1185">Reference proteome</keyword>
<sequence>MSWAEFQSLFSPLDLAAVCVLFAAWLSIGWRIEHPSARRPSVSRLMAEYRREWMRQMVMRNPRIFDAQTLSTLRQGTSFFASASMLAIGAVLAAIGNAEQLVGIAQDLSIAHDPKLVWEVKLLVVMFFLTNAFLKFVWSHRLFGYCAVLMGAVPNDPADPVAIPRAAKAGEINITGARSYNQGLRSVYFALGSTAWLLGPWLLIGAVAVTCWVLWRREFASRSRSFLIENADGMGHTRTSTDK</sequence>
<keyword evidence="1" id="KW-0812">Transmembrane</keyword>
<gene>
    <name evidence="2" type="ORF">E7681_10585</name>
</gene>
<proteinExistence type="predicted"/>
<comment type="caution">
    <text evidence="2">The sequence shown here is derived from an EMBL/GenBank/DDBJ whole genome shotgun (WGS) entry which is preliminary data.</text>
</comment>
<dbReference type="AlphaFoldDB" id="A0A4S3M8Y2"/>
<evidence type="ECO:0000313" key="2">
    <source>
        <dbReference type="EMBL" id="THD74043.1"/>
    </source>
</evidence>
<dbReference type="Pfam" id="PF04654">
    <property type="entry name" value="DUF599"/>
    <property type="match status" value="1"/>
</dbReference>
<dbReference type="InterPro" id="IPR006747">
    <property type="entry name" value="DUF599"/>
</dbReference>
<accession>A0A4S3M8Y2</accession>
<protein>
    <submittedName>
        <fullName evidence="2">DUF599 domain-containing protein</fullName>
    </submittedName>
</protein>
<feature type="transmembrane region" description="Helical" evidence="1">
    <location>
        <begin position="12"/>
        <end position="32"/>
    </location>
</feature>
<reference evidence="2 3" key="1">
    <citation type="submission" date="2019-04" db="EMBL/GenBank/DDBJ databases">
        <title>Draft genome sequence of Youngimonas vesicularis.</title>
        <authorList>
            <person name="Hameed A."/>
        </authorList>
    </citation>
    <scope>NUCLEOTIDE SEQUENCE [LARGE SCALE GENOMIC DNA]</scope>
    <source>
        <strain evidence="2 3">CC-AMW-E</strain>
    </source>
</reference>
<dbReference type="PANTHER" id="PTHR31881:SF6">
    <property type="entry name" value="OS09G0494600 PROTEIN"/>
    <property type="match status" value="1"/>
</dbReference>
<keyword evidence="1" id="KW-1133">Transmembrane helix</keyword>
<keyword evidence="1" id="KW-0472">Membrane</keyword>
<feature type="transmembrane region" description="Helical" evidence="1">
    <location>
        <begin position="116"/>
        <end position="134"/>
    </location>
</feature>
<evidence type="ECO:0000256" key="1">
    <source>
        <dbReference type="SAM" id="Phobius"/>
    </source>
</evidence>